<protein>
    <submittedName>
        <fullName evidence="1">Uncharacterized protein</fullName>
    </submittedName>
</protein>
<dbReference type="KEGG" id="tje:TJEJU_0825"/>
<sequence length="221" mass="26480">MNLLEEDQTLKLMASFKPAEIEFLIYPKRDLKKLLKLTFFDLLLNQVLVLKKKYLQADKKAPVRELIIVETGKNFSSYQCNHDFEKLFTYRIDHDSYYFIISFLKEVYQDIPTEGSYRRMMRNSFSSLSLYKRSFWISLFNRTVHNKKGYNTRNLIKTKLEEIDNTILELIEKEPDKAIQIIEQLKGNIFLLENFNAEFFKNLKSKFTIESNFSSQDYFFC</sequence>
<dbReference type="RefSeq" id="WP_095069690.1">
    <property type="nucleotide sequence ID" value="NZ_LT899436.1"/>
</dbReference>
<dbReference type="AlphaFoldDB" id="A0A238U6G9"/>
<dbReference type="OrthoDB" id="1162997at2"/>
<name>A0A238U6G9_9FLAO</name>
<evidence type="ECO:0000313" key="2">
    <source>
        <dbReference type="Proteomes" id="UP000215214"/>
    </source>
</evidence>
<evidence type="ECO:0000313" key="1">
    <source>
        <dbReference type="EMBL" id="SNR14596.1"/>
    </source>
</evidence>
<gene>
    <name evidence="1" type="ORF">TJEJU_0825</name>
</gene>
<organism evidence="1 2">
    <name type="scientific">Tenacibaculum jejuense</name>
    <dbReference type="NCBI Taxonomy" id="584609"/>
    <lineage>
        <taxon>Bacteria</taxon>
        <taxon>Pseudomonadati</taxon>
        <taxon>Bacteroidota</taxon>
        <taxon>Flavobacteriia</taxon>
        <taxon>Flavobacteriales</taxon>
        <taxon>Flavobacteriaceae</taxon>
        <taxon>Tenacibaculum</taxon>
    </lineage>
</organism>
<dbReference type="Proteomes" id="UP000215214">
    <property type="component" value="Chromosome TJEJU"/>
</dbReference>
<keyword evidence="2" id="KW-1185">Reference proteome</keyword>
<proteinExistence type="predicted"/>
<accession>A0A238U6G9</accession>
<reference evidence="1 2" key="1">
    <citation type="submission" date="2017-07" db="EMBL/GenBank/DDBJ databases">
        <authorList>
            <person name="Sun Z.S."/>
            <person name="Albrecht U."/>
            <person name="Echele G."/>
            <person name="Lee C.C."/>
        </authorList>
    </citation>
    <scope>NUCLEOTIDE SEQUENCE [LARGE SCALE GENOMIC DNA]</scope>
    <source>
        <strain evidence="2">type strain: KCTC 22618</strain>
    </source>
</reference>
<dbReference type="EMBL" id="LT899436">
    <property type="protein sequence ID" value="SNR14596.1"/>
    <property type="molecule type" value="Genomic_DNA"/>
</dbReference>